<protein>
    <submittedName>
        <fullName evidence="1">Uncharacterized protein</fullName>
    </submittedName>
</protein>
<keyword evidence="2" id="KW-1185">Reference proteome</keyword>
<evidence type="ECO:0000313" key="1">
    <source>
        <dbReference type="EMBL" id="KAJ7009779.1"/>
    </source>
</evidence>
<name>A0AAD6RIT5_9ROSI</name>
<reference evidence="1 2" key="1">
    <citation type="journal article" date="2023" name="Mol. Ecol. Resour.">
        <title>Chromosome-level genome assembly of a triploid poplar Populus alba 'Berolinensis'.</title>
        <authorList>
            <person name="Chen S."/>
            <person name="Yu Y."/>
            <person name="Wang X."/>
            <person name="Wang S."/>
            <person name="Zhang T."/>
            <person name="Zhou Y."/>
            <person name="He R."/>
            <person name="Meng N."/>
            <person name="Wang Y."/>
            <person name="Liu W."/>
            <person name="Liu Z."/>
            <person name="Liu J."/>
            <person name="Guo Q."/>
            <person name="Huang H."/>
            <person name="Sederoff R.R."/>
            <person name="Wang G."/>
            <person name="Qu G."/>
            <person name="Chen S."/>
        </authorList>
    </citation>
    <scope>NUCLEOTIDE SEQUENCE [LARGE SCALE GENOMIC DNA]</scope>
    <source>
        <strain evidence="1">SC-2020</strain>
    </source>
</reference>
<organism evidence="1 2">
    <name type="scientific">Populus alba x Populus x berolinensis</name>
    <dbReference type="NCBI Taxonomy" id="444605"/>
    <lineage>
        <taxon>Eukaryota</taxon>
        <taxon>Viridiplantae</taxon>
        <taxon>Streptophyta</taxon>
        <taxon>Embryophyta</taxon>
        <taxon>Tracheophyta</taxon>
        <taxon>Spermatophyta</taxon>
        <taxon>Magnoliopsida</taxon>
        <taxon>eudicotyledons</taxon>
        <taxon>Gunneridae</taxon>
        <taxon>Pentapetalae</taxon>
        <taxon>rosids</taxon>
        <taxon>fabids</taxon>
        <taxon>Malpighiales</taxon>
        <taxon>Salicaceae</taxon>
        <taxon>Saliceae</taxon>
        <taxon>Populus</taxon>
    </lineage>
</organism>
<dbReference type="Proteomes" id="UP001164929">
    <property type="component" value="Chromosome 1"/>
</dbReference>
<accession>A0AAD6RIT5</accession>
<proteinExistence type="predicted"/>
<dbReference type="EMBL" id="JAQIZT010000001">
    <property type="protein sequence ID" value="KAJ7009779.1"/>
    <property type="molecule type" value="Genomic_DNA"/>
</dbReference>
<dbReference type="AlphaFoldDB" id="A0AAD6RIT5"/>
<evidence type="ECO:0000313" key="2">
    <source>
        <dbReference type="Proteomes" id="UP001164929"/>
    </source>
</evidence>
<comment type="caution">
    <text evidence="1">The sequence shown here is derived from an EMBL/GenBank/DDBJ whole genome shotgun (WGS) entry which is preliminary data.</text>
</comment>
<sequence>MWLHRAGQVDLCPMRLDGGIRFHPGFVRSERSKTEMEQTRVTFLNPMTWSDSFISNKIAVDMDATYSSSNYWPLDGIVEFIKKH</sequence>
<gene>
    <name evidence="1" type="ORF">NC653_000481</name>
</gene>